<keyword evidence="3" id="KW-0815">Transposition</keyword>
<comment type="similarity">
    <text evidence="2">In the N-terminal section; belongs to the transposase 2 family.</text>
</comment>
<protein>
    <submittedName>
        <fullName evidence="11">Transposase</fullName>
    </submittedName>
</protein>
<evidence type="ECO:0000256" key="2">
    <source>
        <dbReference type="ARBA" id="ARBA00011044"/>
    </source>
</evidence>
<dbReference type="RefSeq" id="WP_249847380.1">
    <property type="nucleotide sequence ID" value="NZ_JAMGBD010000001.1"/>
</dbReference>
<dbReference type="InterPro" id="IPR051399">
    <property type="entry name" value="RNA-guided_DNA_endo/Transpos"/>
</dbReference>
<dbReference type="InterPro" id="IPR001959">
    <property type="entry name" value="Transposase"/>
</dbReference>
<feature type="domain" description="Transposase putative helix-turn-helix" evidence="10">
    <location>
        <begin position="1"/>
        <end position="42"/>
    </location>
</feature>
<dbReference type="NCBIfam" id="TIGR01766">
    <property type="entry name" value="IS200/IS605 family accessory protein TnpB-like domain"/>
    <property type="match status" value="1"/>
</dbReference>
<dbReference type="Pfam" id="PF12323">
    <property type="entry name" value="HTH_OrfB_IS605"/>
    <property type="match status" value="1"/>
</dbReference>
<dbReference type="InterPro" id="IPR021027">
    <property type="entry name" value="Transposase_put_HTH"/>
</dbReference>
<comment type="caution">
    <text evidence="11">The sequence shown here is derived from an EMBL/GenBank/DDBJ whole genome shotgun (WGS) entry which is preliminary data.</text>
</comment>
<evidence type="ECO:0000259" key="10">
    <source>
        <dbReference type="Pfam" id="PF12323"/>
    </source>
</evidence>
<evidence type="ECO:0000256" key="6">
    <source>
        <dbReference type="ARBA" id="ARBA00023125"/>
    </source>
</evidence>
<dbReference type="Pfam" id="PF01385">
    <property type="entry name" value="OrfB_IS605"/>
    <property type="match status" value="1"/>
</dbReference>
<name>A0ABT0RLE8_9SPHN</name>
<evidence type="ECO:0000259" key="8">
    <source>
        <dbReference type="Pfam" id="PF01385"/>
    </source>
</evidence>
<dbReference type="NCBIfam" id="NF040570">
    <property type="entry name" value="guided_TnpB"/>
    <property type="match status" value="1"/>
</dbReference>
<feature type="domain" description="Cas12f1-like TNB" evidence="9">
    <location>
        <begin position="291"/>
        <end position="357"/>
    </location>
</feature>
<feature type="domain" description="Probable transposase IS891/IS1136/IS1341" evidence="8">
    <location>
        <begin position="164"/>
        <end position="273"/>
    </location>
</feature>
<dbReference type="Proteomes" id="UP001165363">
    <property type="component" value="Unassembled WGS sequence"/>
</dbReference>
<evidence type="ECO:0000256" key="4">
    <source>
        <dbReference type="ARBA" id="ARBA00022723"/>
    </source>
</evidence>
<evidence type="ECO:0000313" key="11">
    <source>
        <dbReference type="EMBL" id="MCL6683456.1"/>
    </source>
</evidence>
<evidence type="ECO:0000313" key="12">
    <source>
        <dbReference type="Proteomes" id="UP001165363"/>
    </source>
</evidence>
<dbReference type="PANTHER" id="PTHR30405">
    <property type="entry name" value="TRANSPOSASE"/>
    <property type="match status" value="1"/>
</dbReference>
<evidence type="ECO:0000259" key="9">
    <source>
        <dbReference type="Pfam" id="PF07282"/>
    </source>
</evidence>
<sequence length="386" mass="43581">MINRGFRFRLYPTEEQAVRLSQFAGATRFVYNLALEQRSTFWRPGRRFNYVTQNREVTQLRAEVPWLAEVSAASLTNALRDLDQAFAAFFAHRSGYPTMRTRERNSSFRVKGEEIAAKKLNRRWAAVRIPKIGWVRYRDTRPLRGRTLNATIGRDALGWHVCFACEIEHEAQPSALPSVGIDRGVANTIALSTGELLSTPATKTLERRKKRAQRILARRQRGSARYRKQRQRLSRITSKIARVRADWRHKATTGIADRFGLAAIEDLNTKGMTAKGRGKRGLNRSILEHGWHRFETTLAYKLEERGGTLVKINPAYTSQECSACGVTDKASRESQSRYACRHCGTTIHADTNAAINILRRSSPAMLVEGAGYGPAEARTVNHALVA</sequence>
<gene>
    <name evidence="11" type="ORF">LZ536_06005</name>
</gene>
<dbReference type="PANTHER" id="PTHR30405:SF11">
    <property type="entry name" value="RNA-GUIDED DNA ENDONUCLEASE RV2885C-RELATED"/>
    <property type="match status" value="1"/>
</dbReference>
<comment type="similarity">
    <text evidence="1">In the C-terminal section; belongs to the transposase 35 family.</text>
</comment>
<organism evidence="11 12">
    <name type="scientific">Sphingomonas alba</name>
    <dbReference type="NCBI Taxonomy" id="2908208"/>
    <lineage>
        <taxon>Bacteria</taxon>
        <taxon>Pseudomonadati</taxon>
        <taxon>Pseudomonadota</taxon>
        <taxon>Alphaproteobacteria</taxon>
        <taxon>Sphingomonadales</taxon>
        <taxon>Sphingomonadaceae</taxon>
        <taxon>Sphingomonas</taxon>
    </lineage>
</organism>
<keyword evidence="7" id="KW-0233">DNA recombination</keyword>
<dbReference type="Pfam" id="PF07282">
    <property type="entry name" value="Cas12f1-like_TNB"/>
    <property type="match status" value="1"/>
</dbReference>
<keyword evidence="5" id="KW-0862">Zinc</keyword>
<keyword evidence="4" id="KW-0479">Metal-binding</keyword>
<dbReference type="InterPro" id="IPR010095">
    <property type="entry name" value="Cas12f1-like_TNB"/>
</dbReference>
<evidence type="ECO:0000256" key="1">
    <source>
        <dbReference type="ARBA" id="ARBA00008761"/>
    </source>
</evidence>
<keyword evidence="12" id="KW-1185">Reference proteome</keyword>
<dbReference type="EMBL" id="JAMGBD010000001">
    <property type="protein sequence ID" value="MCL6683456.1"/>
    <property type="molecule type" value="Genomic_DNA"/>
</dbReference>
<evidence type="ECO:0000256" key="5">
    <source>
        <dbReference type="ARBA" id="ARBA00022833"/>
    </source>
</evidence>
<keyword evidence="6" id="KW-0238">DNA-binding</keyword>
<evidence type="ECO:0000256" key="3">
    <source>
        <dbReference type="ARBA" id="ARBA00022578"/>
    </source>
</evidence>
<proteinExistence type="inferred from homology"/>
<reference evidence="11" key="1">
    <citation type="submission" date="2022-05" db="EMBL/GenBank/DDBJ databases">
        <authorList>
            <person name="Jo J.-H."/>
            <person name="Im W.-T."/>
        </authorList>
    </citation>
    <scope>NUCLEOTIDE SEQUENCE</scope>
    <source>
        <strain evidence="11">SE158</strain>
    </source>
</reference>
<evidence type="ECO:0000256" key="7">
    <source>
        <dbReference type="ARBA" id="ARBA00023172"/>
    </source>
</evidence>
<accession>A0ABT0RLE8</accession>